<evidence type="ECO:0000313" key="1">
    <source>
        <dbReference type="EMBL" id="PJZ64075.1"/>
    </source>
</evidence>
<organism evidence="1 2">
    <name type="scientific">Leptospira wolffii</name>
    <dbReference type="NCBI Taxonomy" id="409998"/>
    <lineage>
        <taxon>Bacteria</taxon>
        <taxon>Pseudomonadati</taxon>
        <taxon>Spirochaetota</taxon>
        <taxon>Spirochaetia</taxon>
        <taxon>Leptospirales</taxon>
        <taxon>Leptospiraceae</taxon>
        <taxon>Leptospira</taxon>
    </lineage>
</organism>
<dbReference type="AlphaFoldDB" id="A0A2M9Z6N2"/>
<protein>
    <submittedName>
        <fullName evidence="1">Uncharacterized protein</fullName>
    </submittedName>
</protein>
<sequence>MLRTLAWASPHFALSFVLQGKPHAKSFGLAKRRQALVVKQNSAGSCFIIFRSSEVCGFIL</sequence>
<dbReference type="EMBL" id="NPDT01000016">
    <property type="protein sequence ID" value="PJZ64075.1"/>
    <property type="molecule type" value="Genomic_DNA"/>
</dbReference>
<dbReference type="Proteomes" id="UP000231912">
    <property type="component" value="Unassembled WGS sequence"/>
</dbReference>
<name>A0A2M9Z6N2_9LEPT</name>
<comment type="caution">
    <text evidence="1">The sequence shown here is derived from an EMBL/GenBank/DDBJ whole genome shotgun (WGS) entry which is preliminary data.</text>
</comment>
<accession>A0A2M9Z6N2</accession>
<proteinExistence type="predicted"/>
<gene>
    <name evidence="1" type="ORF">CH371_20080</name>
</gene>
<evidence type="ECO:0000313" key="2">
    <source>
        <dbReference type="Proteomes" id="UP000231912"/>
    </source>
</evidence>
<reference evidence="1 2" key="1">
    <citation type="submission" date="2017-07" db="EMBL/GenBank/DDBJ databases">
        <title>Leptospira spp. isolated from tropical soils.</title>
        <authorList>
            <person name="Thibeaux R."/>
            <person name="Iraola G."/>
            <person name="Ferres I."/>
            <person name="Bierque E."/>
            <person name="Girault D."/>
            <person name="Soupe-Gilbert M.-E."/>
            <person name="Picardeau M."/>
            <person name="Goarant C."/>
        </authorList>
    </citation>
    <scope>NUCLEOTIDE SEQUENCE [LARGE SCALE GENOMIC DNA]</scope>
    <source>
        <strain evidence="1 2">FH2-C-A2</strain>
    </source>
</reference>